<evidence type="ECO:0000256" key="2">
    <source>
        <dbReference type="SAM" id="SignalP"/>
    </source>
</evidence>
<name>C5BIA3_TERTT</name>
<sequence>MFNRKAICKKMACVAGASVISAAALTAPSVYADDTGFFIQGAYGGYKTHGDDFDDQNTLYELSAGYRFLPFLGVELGYTDLGKFGGDFVSAEVDGYSASVVGYLPFTESFNAFVELGQFYGDVDVQALDFQDKTESETPFYGIGVSFRVTEPLWITAEYDRYDVEYEDGGWPDDIVGGGDSTDVDTLKVGARYYF</sequence>
<evidence type="ECO:0000256" key="1">
    <source>
        <dbReference type="ARBA" id="ARBA00022729"/>
    </source>
</evidence>
<evidence type="ECO:0000313" key="5">
    <source>
        <dbReference type="Proteomes" id="UP000009080"/>
    </source>
</evidence>
<feature type="signal peptide" evidence="2">
    <location>
        <begin position="1"/>
        <end position="32"/>
    </location>
</feature>
<proteinExistence type="predicted"/>
<dbReference type="AlphaFoldDB" id="C5BIA3"/>
<evidence type="ECO:0000313" key="4">
    <source>
        <dbReference type="EMBL" id="ACR10695.1"/>
    </source>
</evidence>
<dbReference type="EMBL" id="CP001614">
    <property type="protein sequence ID" value="ACR10695.1"/>
    <property type="molecule type" value="Genomic_DNA"/>
</dbReference>
<dbReference type="Gene3D" id="2.40.160.20">
    <property type="match status" value="1"/>
</dbReference>
<dbReference type="SUPFAM" id="SSF56925">
    <property type="entry name" value="OMPA-like"/>
    <property type="match status" value="1"/>
</dbReference>
<dbReference type="Proteomes" id="UP000009080">
    <property type="component" value="Chromosome"/>
</dbReference>
<dbReference type="STRING" id="377629.TERTU_4283"/>
<dbReference type="InterPro" id="IPR011250">
    <property type="entry name" value="OMP/PagP_B-barrel"/>
</dbReference>
<reference evidence="4 5" key="1">
    <citation type="journal article" date="2009" name="PLoS ONE">
        <title>The complete genome of Teredinibacter turnerae T7901: an intracellular endosymbiont of marine wood-boring bivalves (shipworms).</title>
        <authorList>
            <person name="Yang J.C."/>
            <person name="Madupu R."/>
            <person name="Durkin A.S."/>
            <person name="Ekborg N.A."/>
            <person name="Pedamallu C.S."/>
            <person name="Hostetler J.B."/>
            <person name="Radune D."/>
            <person name="Toms B.S."/>
            <person name="Henrissat B."/>
            <person name="Coutinho P.M."/>
            <person name="Schwarz S."/>
            <person name="Field L."/>
            <person name="Trindade-Silva A.E."/>
            <person name="Soares C.A.G."/>
            <person name="Elshahawi S."/>
            <person name="Hanora A."/>
            <person name="Schmidt E.W."/>
            <person name="Haygood M.G."/>
            <person name="Posfai J."/>
            <person name="Benner J."/>
            <person name="Madinger C."/>
            <person name="Nove J."/>
            <person name="Anton B."/>
            <person name="Chaudhary K."/>
            <person name="Foster J."/>
            <person name="Holman A."/>
            <person name="Kumar S."/>
            <person name="Lessard P.A."/>
            <person name="Luyten Y.A."/>
            <person name="Slatko B."/>
            <person name="Wood N."/>
            <person name="Wu B."/>
            <person name="Teplitski M."/>
            <person name="Mougous J.D."/>
            <person name="Ward N."/>
            <person name="Eisen J.A."/>
            <person name="Badger J.H."/>
            <person name="Distel D.L."/>
        </authorList>
    </citation>
    <scope>NUCLEOTIDE SEQUENCE [LARGE SCALE GENOMIC DNA]</scope>
    <source>
        <strain evidence="5">ATCC 39867 / T7901</strain>
    </source>
</reference>
<feature type="domain" description="Outer membrane protein beta-barrel" evidence="3">
    <location>
        <begin position="17"/>
        <end position="195"/>
    </location>
</feature>
<dbReference type="HOGENOM" id="CLU_106646_0_0_6"/>
<dbReference type="InterPro" id="IPR027385">
    <property type="entry name" value="Beta-barrel_OMP"/>
</dbReference>
<protein>
    <submittedName>
        <fullName evidence="4">OmpA domain protein transmembrane region-containing protein</fullName>
    </submittedName>
</protein>
<accession>C5BIA3</accession>
<gene>
    <name evidence="4" type="ordered locus">TERTU_4283</name>
</gene>
<evidence type="ECO:0000259" key="3">
    <source>
        <dbReference type="Pfam" id="PF13505"/>
    </source>
</evidence>
<feature type="chain" id="PRO_5002948835" evidence="2">
    <location>
        <begin position="33"/>
        <end position="195"/>
    </location>
</feature>
<dbReference type="OrthoDB" id="7620169at2"/>
<keyword evidence="4" id="KW-0812">Transmembrane</keyword>
<keyword evidence="1 2" id="KW-0732">Signal</keyword>
<dbReference type="Pfam" id="PF13505">
    <property type="entry name" value="OMP_b-brl"/>
    <property type="match status" value="1"/>
</dbReference>
<dbReference type="KEGG" id="ttu:TERTU_4283"/>
<keyword evidence="5" id="KW-1185">Reference proteome</keyword>
<dbReference type="eggNOG" id="COG3637">
    <property type="taxonomic scope" value="Bacteria"/>
</dbReference>
<keyword evidence="4" id="KW-0472">Membrane</keyword>
<organism evidence="4 5">
    <name type="scientific">Teredinibacter turnerae (strain ATCC 39867 / T7901)</name>
    <dbReference type="NCBI Taxonomy" id="377629"/>
    <lineage>
        <taxon>Bacteria</taxon>
        <taxon>Pseudomonadati</taxon>
        <taxon>Pseudomonadota</taxon>
        <taxon>Gammaproteobacteria</taxon>
        <taxon>Cellvibrionales</taxon>
        <taxon>Cellvibrionaceae</taxon>
        <taxon>Teredinibacter</taxon>
    </lineage>
</organism>
<dbReference type="RefSeq" id="WP_015816807.1">
    <property type="nucleotide sequence ID" value="NC_012997.1"/>
</dbReference>